<feature type="transmembrane region" description="Helical" evidence="1">
    <location>
        <begin position="86"/>
        <end position="105"/>
    </location>
</feature>
<gene>
    <name evidence="2" type="ORF">CEO22_273</name>
</gene>
<organism evidence="2 3">
    <name type="scientific">Candidatus Berkelbacteria bacterium Gr01-1014_85</name>
    <dbReference type="NCBI Taxonomy" id="2017150"/>
    <lineage>
        <taxon>Bacteria</taxon>
        <taxon>Candidatus Berkelbacteria</taxon>
    </lineage>
</organism>
<sequence>SLPLLIRAAFALEASRQVLITAIPSTILTLGLAYSWHSQGLGYGPSSLALSASYGACLQLALLILSLTPRLGWTWLSQLIKPVAKYVVMSLLMAFILISIELFWPSSWFNLSPSLELLVQLISSITLGAASYLILALLFRQPEVTDLWKDRRIFIKS</sequence>
<protein>
    <submittedName>
        <fullName evidence="2">Uncharacterized protein</fullName>
    </submittedName>
</protein>
<dbReference type="Proteomes" id="UP000316253">
    <property type="component" value="Unassembled WGS sequence"/>
</dbReference>
<name>A0A554JCA3_9BACT</name>
<feature type="transmembrane region" description="Helical" evidence="1">
    <location>
        <begin position="117"/>
        <end position="139"/>
    </location>
</feature>
<evidence type="ECO:0000313" key="2">
    <source>
        <dbReference type="EMBL" id="TSC66003.1"/>
    </source>
</evidence>
<keyword evidence="1" id="KW-0812">Transmembrane</keyword>
<keyword evidence="1" id="KW-1133">Transmembrane helix</keyword>
<evidence type="ECO:0000256" key="1">
    <source>
        <dbReference type="SAM" id="Phobius"/>
    </source>
</evidence>
<reference evidence="2 3" key="1">
    <citation type="submission" date="2017-08" db="EMBL/GenBank/DDBJ databases">
        <title>Mechanisms for carbon and nitrogen cycling indicate functional differentiation within the Candidate Phyla Radiation.</title>
        <authorList>
            <person name="Danczak R.E."/>
            <person name="Johnston M.D."/>
            <person name="Kenah C."/>
            <person name="Slattery M."/>
            <person name="Wrighton K.C."/>
            <person name="Wilkins M.J."/>
        </authorList>
    </citation>
    <scope>NUCLEOTIDE SEQUENCE [LARGE SCALE GENOMIC DNA]</scope>
    <source>
        <strain evidence="2">Gr01-1014_85</strain>
    </source>
</reference>
<feature type="non-terminal residue" evidence="2">
    <location>
        <position position="1"/>
    </location>
</feature>
<keyword evidence="1" id="KW-0472">Membrane</keyword>
<accession>A0A554JCA3</accession>
<evidence type="ECO:0000313" key="3">
    <source>
        <dbReference type="Proteomes" id="UP000316253"/>
    </source>
</evidence>
<feature type="transmembrane region" description="Helical" evidence="1">
    <location>
        <begin position="48"/>
        <end position="65"/>
    </location>
</feature>
<proteinExistence type="predicted"/>
<dbReference type="AlphaFoldDB" id="A0A554JCA3"/>
<comment type="caution">
    <text evidence="2">The sequence shown here is derived from an EMBL/GenBank/DDBJ whole genome shotgun (WGS) entry which is preliminary data.</text>
</comment>
<dbReference type="EMBL" id="VMFD01000019">
    <property type="protein sequence ID" value="TSC66003.1"/>
    <property type="molecule type" value="Genomic_DNA"/>
</dbReference>
<feature type="transmembrane region" description="Helical" evidence="1">
    <location>
        <begin position="18"/>
        <end position="36"/>
    </location>
</feature>